<dbReference type="Pfam" id="PF02754">
    <property type="entry name" value="CCG"/>
    <property type="match status" value="1"/>
</dbReference>
<keyword evidence="4" id="KW-0408">Iron</keyword>
<keyword evidence="5" id="KW-0411">Iron-sulfur</keyword>
<gene>
    <name evidence="7" type="ORF">LEA_03505</name>
</gene>
<feature type="domain" description="Cysteine-rich" evidence="6">
    <location>
        <begin position="58"/>
        <end position="141"/>
    </location>
</feature>
<evidence type="ECO:0000259" key="6">
    <source>
        <dbReference type="Pfam" id="PF02754"/>
    </source>
</evidence>
<comment type="caution">
    <text evidence="7">The sequence shown here is derived from an EMBL/GenBank/DDBJ whole genome shotgun (WGS) entry which is preliminary data.</text>
</comment>
<sequence length="161" mass="18268">MTTSSTCTFTLRDEYPHLLDLPNDDVRERIELATRYLYRLLREEGHKLRFKDASPLRVAYHTPCHMEKMGWACYSIELLRMIPGVEVTVLDSQCCGIAGTYGFKKENYATSQAIGEPLFRQIEASGADLVATDCETCKWQIEMSTSKPCEHPLSILASRLA</sequence>
<dbReference type="PANTHER" id="PTHR32479:SF19">
    <property type="entry name" value="ANAEROBIC GLYCEROL-3-PHOSPHATE DEHYDROGENASE SUBUNIT C"/>
    <property type="match status" value="1"/>
</dbReference>
<dbReference type="PANTHER" id="PTHR32479">
    <property type="entry name" value="GLYCOLATE OXIDASE IRON-SULFUR SUBUNIT"/>
    <property type="match status" value="1"/>
</dbReference>
<dbReference type="EMBL" id="AJWY01002325">
    <property type="protein sequence ID" value="EKC78423.1"/>
    <property type="molecule type" value="Genomic_DNA"/>
</dbReference>
<keyword evidence="2" id="KW-0479">Metal-binding</keyword>
<proteinExistence type="predicted"/>
<evidence type="ECO:0000256" key="3">
    <source>
        <dbReference type="ARBA" id="ARBA00022737"/>
    </source>
</evidence>
<evidence type="ECO:0000256" key="4">
    <source>
        <dbReference type="ARBA" id="ARBA00023004"/>
    </source>
</evidence>
<reference evidence="7" key="1">
    <citation type="journal article" date="2013" name="Environ. Microbiol.">
        <title>Microbiota from the distal guts of lean and obese adolescents exhibit partial functional redundancy besides clear differences in community structure.</title>
        <authorList>
            <person name="Ferrer M."/>
            <person name="Ruiz A."/>
            <person name="Lanza F."/>
            <person name="Haange S.B."/>
            <person name="Oberbach A."/>
            <person name="Till H."/>
            <person name="Bargiela R."/>
            <person name="Campoy C."/>
            <person name="Segura M.T."/>
            <person name="Richter M."/>
            <person name="von Bergen M."/>
            <person name="Seifert J."/>
            <person name="Suarez A."/>
        </authorList>
    </citation>
    <scope>NUCLEOTIDE SEQUENCE</scope>
</reference>
<organism evidence="7">
    <name type="scientific">human gut metagenome</name>
    <dbReference type="NCBI Taxonomy" id="408170"/>
    <lineage>
        <taxon>unclassified sequences</taxon>
        <taxon>metagenomes</taxon>
        <taxon>organismal metagenomes</taxon>
    </lineage>
</organism>
<name>K1U878_9ZZZZ</name>
<dbReference type="AlphaFoldDB" id="K1U878"/>
<evidence type="ECO:0000313" key="7">
    <source>
        <dbReference type="EMBL" id="EKC78423.1"/>
    </source>
</evidence>
<protein>
    <submittedName>
        <fullName evidence="7">sn-glycerol-3-phosphate dehydrogenase subunit C</fullName>
    </submittedName>
</protein>
<dbReference type="GO" id="GO:0046872">
    <property type="term" value="F:metal ion binding"/>
    <property type="evidence" value="ECO:0007669"/>
    <property type="project" value="UniProtKB-KW"/>
</dbReference>
<accession>K1U878</accession>
<evidence type="ECO:0000256" key="1">
    <source>
        <dbReference type="ARBA" id="ARBA00022485"/>
    </source>
</evidence>
<evidence type="ECO:0000256" key="5">
    <source>
        <dbReference type="ARBA" id="ARBA00023014"/>
    </source>
</evidence>
<dbReference type="GO" id="GO:0016491">
    <property type="term" value="F:oxidoreductase activity"/>
    <property type="evidence" value="ECO:0007669"/>
    <property type="project" value="UniProtKB-ARBA"/>
</dbReference>
<dbReference type="InterPro" id="IPR004017">
    <property type="entry name" value="Cys_rich_dom"/>
</dbReference>
<evidence type="ECO:0000256" key="2">
    <source>
        <dbReference type="ARBA" id="ARBA00022723"/>
    </source>
</evidence>
<dbReference type="GO" id="GO:0051539">
    <property type="term" value="F:4 iron, 4 sulfur cluster binding"/>
    <property type="evidence" value="ECO:0007669"/>
    <property type="project" value="UniProtKB-KW"/>
</dbReference>
<keyword evidence="1" id="KW-0004">4Fe-4S</keyword>
<keyword evidence="3" id="KW-0677">Repeat</keyword>